<keyword evidence="7" id="KW-0547">Nucleotide-binding</keyword>
<sequence>MEEFCNGTFWDINETWNSSWPQFTECFQNTVLVWVPCGFVWLALPFYLWHLISVAGTPLKCSWKHRIKLAIVAILMAFLVYWIVEVAKDLESDGEYWRAKLVGPIIYLITLCVVFLFMCLERWKGFVTSGVLFIYWVLVTVTLIIPLYSMIIQKTYEDHLNGFVIFMVSTGLVVIQVLVHCLAEELPHTDKLMSPEIKASFLSRLSFTWLDRLMVTGYKKTLTEEDVFNLGPSELSQNVVPRFERVWKRECAKQKLKAQTSRTTEKPSHSFENSTERTPLLAGSSNPDPKKDSSKKLVGKPSLTKVLFKTFGWELFNAHIFKLFYDALNFANPFLLRLLIEFTEPGPDGVYQQSWKGYVLTSGFFLTTIMQSFLFHQVFHKSTTLGLRVRAVIISAVYKKALSMSSKSRKESTIGEIVNLMSVGTERIVSTLQYLWGIWSSPLQMSIALYFLYETMGPSMFAGFGSLILMFPINGFLMYKLQKLQEQQMKQKDIRIKVVNEVLNGIKILKLYAWEMSFKEKIAAVRKLELNLIWKSGIFNCGFMFSWEIAPYLVSLATFVTFIFASDSHFLDPQTAFVAISLFNILRFAVNIAPAVITEVVTAKVSMKRLSRFLNSEDLDEKCVSHSSLERDAVVIRDGEFLWDEEVGTTLSDINVRVPEGGLVAVVGQVGAGKSSLISAILGEMTKVKGQVNVKGSLSYIPQQAWIQNATLQDNIVFGENLQQQRYDEIVDACALVSDMDMLPAGDQTEIGE</sequence>
<dbReference type="GO" id="GO:0016887">
    <property type="term" value="F:ATP hydrolysis activity"/>
    <property type="evidence" value="ECO:0007669"/>
    <property type="project" value="InterPro"/>
</dbReference>
<feature type="transmembrane region" description="Helical" evidence="12">
    <location>
        <begin position="67"/>
        <end position="84"/>
    </location>
</feature>
<feature type="transmembrane region" description="Helical" evidence="12">
    <location>
        <begin position="132"/>
        <end position="151"/>
    </location>
</feature>
<protein>
    <submittedName>
        <fullName evidence="14">ATP binding cassette family C protein</fullName>
    </submittedName>
</protein>
<feature type="region of interest" description="Disordered" evidence="11">
    <location>
        <begin position="257"/>
        <end position="297"/>
    </location>
</feature>
<evidence type="ECO:0000256" key="11">
    <source>
        <dbReference type="SAM" id="MobiDB-lite"/>
    </source>
</evidence>
<dbReference type="EMBL" id="JX187407">
    <property type="protein sequence ID" value="AGI21024.1"/>
    <property type="molecule type" value="mRNA"/>
</dbReference>
<keyword evidence="5 12" id="KW-0812">Transmembrane</keyword>
<evidence type="ECO:0000256" key="3">
    <source>
        <dbReference type="ARBA" id="ARBA00022448"/>
    </source>
</evidence>
<dbReference type="InterPro" id="IPR050173">
    <property type="entry name" value="ABC_transporter_C-like"/>
</dbReference>
<keyword evidence="8" id="KW-0067">ATP-binding</keyword>
<evidence type="ECO:0000256" key="9">
    <source>
        <dbReference type="ARBA" id="ARBA00022989"/>
    </source>
</evidence>
<comment type="subcellular location">
    <subcellularLocation>
        <location evidence="1">Vacuole membrane</location>
        <topology evidence="1">Multi-pass membrane protein</topology>
    </subcellularLocation>
</comment>
<reference evidence="14" key="1">
    <citation type="submission" date="2012-06" db="EMBL/GenBank/DDBJ databases">
        <title>Molecular cloning of ABCC and ABCG transporter genes from bivalves Chlamys farreri and Ruditapes philipinarum.</title>
        <authorList>
            <person name="Cai Y."/>
            <person name="Miao J."/>
            <person name="Pan L."/>
        </authorList>
    </citation>
    <scope>NUCLEOTIDE SEQUENCE</scope>
</reference>
<feature type="transmembrane region" description="Helical" evidence="12">
    <location>
        <begin position="31"/>
        <end position="55"/>
    </location>
</feature>
<evidence type="ECO:0000259" key="13">
    <source>
        <dbReference type="PROSITE" id="PS50929"/>
    </source>
</evidence>
<dbReference type="Pfam" id="PF00664">
    <property type="entry name" value="ABC_membrane"/>
    <property type="match status" value="1"/>
</dbReference>
<keyword evidence="4" id="KW-0926">Vacuole</keyword>
<dbReference type="InterPro" id="IPR056227">
    <property type="entry name" value="TMD0_ABC"/>
</dbReference>
<evidence type="ECO:0000256" key="5">
    <source>
        <dbReference type="ARBA" id="ARBA00022692"/>
    </source>
</evidence>
<feature type="transmembrane region" description="Helical" evidence="12">
    <location>
        <begin position="104"/>
        <end position="120"/>
    </location>
</feature>
<keyword evidence="9 12" id="KW-1133">Transmembrane helix</keyword>
<organism evidence="14">
    <name type="scientific">Azumapecten farreri</name>
    <name type="common">Farrer's scallop</name>
    <name type="synonym">Chlamys farreri</name>
    <dbReference type="NCBI Taxonomy" id="106299"/>
    <lineage>
        <taxon>Eukaryota</taxon>
        <taxon>Metazoa</taxon>
        <taxon>Spiralia</taxon>
        <taxon>Lophotrochozoa</taxon>
        <taxon>Mollusca</taxon>
        <taxon>Bivalvia</taxon>
        <taxon>Autobranchia</taxon>
        <taxon>Pteriomorphia</taxon>
        <taxon>Pectinida</taxon>
        <taxon>Pectinoidea</taxon>
        <taxon>Pectinidae</taxon>
        <taxon>Azumapecten</taxon>
    </lineage>
</organism>
<dbReference type="PROSITE" id="PS50929">
    <property type="entry name" value="ABC_TM1F"/>
    <property type="match status" value="1"/>
</dbReference>
<feature type="domain" description="ABC transmembrane type-1" evidence="13">
    <location>
        <begin position="320"/>
        <end position="602"/>
    </location>
</feature>
<evidence type="ECO:0000256" key="12">
    <source>
        <dbReference type="SAM" id="Phobius"/>
    </source>
</evidence>
<dbReference type="FunFam" id="1.20.1560.10:FF:000020">
    <property type="entry name" value="ABC metal ion transporter"/>
    <property type="match status" value="1"/>
</dbReference>
<evidence type="ECO:0000256" key="2">
    <source>
        <dbReference type="ARBA" id="ARBA00009726"/>
    </source>
</evidence>
<dbReference type="Pfam" id="PF24357">
    <property type="entry name" value="TMD0_ABC"/>
    <property type="match status" value="1"/>
</dbReference>
<dbReference type="AlphaFoldDB" id="V9MMU7"/>
<dbReference type="GO" id="GO:0000323">
    <property type="term" value="C:lytic vacuole"/>
    <property type="evidence" value="ECO:0007669"/>
    <property type="project" value="UniProtKB-ARBA"/>
</dbReference>
<feature type="transmembrane region" description="Helical" evidence="12">
    <location>
        <begin position="459"/>
        <end position="479"/>
    </location>
</feature>
<keyword evidence="6" id="KW-0677">Repeat</keyword>
<dbReference type="PANTHER" id="PTHR24223:SF443">
    <property type="entry name" value="MULTIDRUG-RESISTANCE LIKE PROTEIN 1, ISOFORM I"/>
    <property type="match status" value="1"/>
</dbReference>
<accession>V9MMU7</accession>
<dbReference type="SUPFAM" id="SSF90123">
    <property type="entry name" value="ABC transporter transmembrane region"/>
    <property type="match status" value="1"/>
</dbReference>
<dbReference type="Pfam" id="PF00005">
    <property type="entry name" value="ABC_tran"/>
    <property type="match status" value="1"/>
</dbReference>
<dbReference type="SUPFAM" id="SSF52540">
    <property type="entry name" value="P-loop containing nucleoside triphosphate hydrolases"/>
    <property type="match status" value="1"/>
</dbReference>
<evidence type="ECO:0000256" key="1">
    <source>
        <dbReference type="ARBA" id="ARBA00004128"/>
    </source>
</evidence>
<comment type="similarity">
    <text evidence="2">Belongs to the ABC transporter superfamily. ABCC family. Conjugate transporter (TC 3.A.1.208) subfamily.</text>
</comment>
<evidence type="ECO:0000256" key="10">
    <source>
        <dbReference type="ARBA" id="ARBA00023136"/>
    </source>
</evidence>
<dbReference type="InterPro" id="IPR011527">
    <property type="entry name" value="ABC1_TM_dom"/>
</dbReference>
<name>V9MMU7_AZUFA</name>
<evidence type="ECO:0000256" key="6">
    <source>
        <dbReference type="ARBA" id="ARBA00022737"/>
    </source>
</evidence>
<dbReference type="GO" id="GO:0005774">
    <property type="term" value="C:vacuolar membrane"/>
    <property type="evidence" value="ECO:0007669"/>
    <property type="project" value="UniProtKB-SubCell"/>
</dbReference>
<feature type="transmembrane region" description="Helical" evidence="12">
    <location>
        <begin position="537"/>
        <end position="564"/>
    </location>
</feature>
<evidence type="ECO:0000256" key="8">
    <source>
        <dbReference type="ARBA" id="ARBA00022840"/>
    </source>
</evidence>
<keyword evidence="3" id="KW-0813">Transport</keyword>
<keyword evidence="10 12" id="KW-0472">Membrane</keyword>
<evidence type="ECO:0000256" key="7">
    <source>
        <dbReference type="ARBA" id="ARBA00022741"/>
    </source>
</evidence>
<dbReference type="InterPro" id="IPR036640">
    <property type="entry name" value="ABC1_TM_sf"/>
</dbReference>
<proteinExistence type="evidence at transcript level"/>
<feature type="transmembrane region" description="Helical" evidence="12">
    <location>
        <begin position="163"/>
        <end position="183"/>
    </location>
</feature>
<evidence type="ECO:0000313" key="14">
    <source>
        <dbReference type="EMBL" id="AGI21024.1"/>
    </source>
</evidence>
<evidence type="ECO:0000256" key="4">
    <source>
        <dbReference type="ARBA" id="ARBA00022554"/>
    </source>
</evidence>
<feature type="transmembrane region" description="Helical" evidence="12">
    <location>
        <begin position="576"/>
        <end position="602"/>
    </location>
</feature>
<dbReference type="GO" id="GO:0005524">
    <property type="term" value="F:ATP binding"/>
    <property type="evidence" value="ECO:0007669"/>
    <property type="project" value="UniProtKB-KW"/>
</dbReference>
<dbReference type="InterPro" id="IPR003439">
    <property type="entry name" value="ABC_transporter-like_ATP-bd"/>
</dbReference>
<dbReference type="GO" id="GO:0140359">
    <property type="term" value="F:ABC-type transporter activity"/>
    <property type="evidence" value="ECO:0007669"/>
    <property type="project" value="InterPro"/>
</dbReference>
<dbReference type="InterPro" id="IPR027417">
    <property type="entry name" value="P-loop_NTPase"/>
</dbReference>
<dbReference type="CDD" id="cd18595">
    <property type="entry name" value="ABC_6TM_MRP1_2_3_6_D1_like"/>
    <property type="match status" value="1"/>
</dbReference>
<feature type="transmembrane region" description="Helical" evidence="12">
    <location>
        <begin position="358"/>
        <end position="379"/>
    </location>
</feature>
<dbReference type="Gene3D" id="1.20.1560.10">
    <property type="entry name" value="ABC transporter type 1, transmembrane domain"/>
    <property type="match status" value="1"/>
</dbReference>
<dbReference type="Gene3D" id="3.40.50.300">
    <property type="entry name" value="P-loop containing nucleotide triphosphate hydrolases"/>
    <property type="match status" value="1"/>
</dbReference>
<dbReference type="PANTHER" id="PTHR24223">
    <property type="entry name" value="ATP-BINDING CASSETTE SUB-FAMILY C"/>
    <property type="match status" value="1"/>
</dbReference>